<evidence type="ECO:0000313" key="11">
    <source>
        <dbReference type="Proteomes" id="UP000094070"/>
    </source>
</evidence>
<sequence length="340" mass="36480">MKILDNIIQKAQRQNKTIVLSESQDIRILKAASTITKRKIANIVLIGDESLILDTAKQHQIELNDTKIVDPATSPLTEALVQQLFALRQHKGLTYQQATEQAANPLCFANLMVHVGLADGTVNGAVYTTADVVRNAIQIVGMDENSDLVSSFFLMMLCKPFHNLQGGLIFSDCGLVVDPNAAQLASIAIAAANSAQCLLEVEPKVAMLSFSTNGSAKHASVDKVIEAAKQVQQQCPNLAIDQDVQLDTALVSEIAERKLPTSKVKGRSNVLIFPNLEAGNIGYKLAERLASAVAIGPLLQGLKKPANDLSRGCNVEDIINVVAVTAVQSTHDHSTTDISK</sequence>
<comment type="caution">
    <text evidence="10">The sequence shown here is derived from an EMBL/GenBank/DDBJ whole genome shotgun (WGS) entry which is preliminary data.</text>
</comment>
<dbReference type="STRING" id="1188252.A1QC_01180"/>
<dbReference type="PANTHER" id="PTHR43356">
    <property type="entry name" value="PHOSPHATE ACETYLTRANSFERASE"/>
    <property type="match status" value="1"/>
</dbReference>
<dbReference type="PANTHER" id="PTHR43356:SF3">
    <property type="entry name" value="PHOSPHATE ACETYLTRANSFERASE"/>
    <property type="match status" value="1"/>
</dbReference>
<dbReference type="EMBL" id="AJYK02000061">
    <property type="protein sequence ID" value="OEF25525.1"/>
    <property type="molecule type" value="Genomic_DNA"/>
</dbReference>
<dbReference type="RefSeq" id="WP_017024623.1">
    <property type="nucleotide sequence ID" value="NZ_AJYK02000061.1"/>
</dbReference>
<comment type="similarity">
    <text evidence="3">Belongs to the phosphate acetyltransferase and butyryltransferase family.</text>
</comment>
<dbReference type="NCBIfam" id="NF007233">
    <property type="entry name" value="PRK09653.1"/>
    <property type="match status" value="1"/>
</dbReference>
<dbReference type="PIRSF" id="PIRSF000428">
    <property type="entry name" value="P_Ac_trans"/>
    <property type="match status" value="1"/>
</dbReference>
<feature type="domain" description="Phosphate acetyl/butaryl transferase" evidence="9">
    <location>
        <begin position="3"/>
        <end position="326"/>
    </location>
</feature>
<dbReference type="Gene3D" id="3.40.50.10950">
    <property type="match status" value="1"/>
</dbReference>
<proteinExistence type="inferred from homology"/>
<evidence type="ECO:0000256" key="5">
    <source>
        <dbReference type="ARBA" id="ARBA00021528"/>
    </source>
</evidence>
<dbReference type="InterPro" id="IPR004614">
    <property type="entry name" value="P_AcTrfase"/>
</dbReference>
<dbReference type="InterPro" id="IPR042113">
    <property type="entry name" value="P_AcTrfase_dom1"/>
</dbReference>
<dbReference type="InterPro" id="IPR012147">
    <property type="entry name" value="P_Ac_Bu_trans"/>
</dbReference>
<evidence type="ECO:0000313" key="10">
    <source>
        <dbReference type="EMBL" id="OEF25525.1"/>
    </source>
</evidence>
<accession>A0A1E5E271</accession>
<keyword evidence="7" id="KW-0012">Acyltransferase</keyword>
<dbReference type="SUPFAM" id="SSF53659">
    <property type="entry name" value="Isocitrate/Isopropylmalate dehydrogenase-like"/>
    <property type="match status" value="1"/>
</dbReference>
<dbReference type="InterPro" id="IPR042112">
    <property type="entry name" value="P_AcTrfase_dom2"/>
</dbReference>
<keyword evidence="11" id="KW-1185">Reference proteome</keyword>
<evidence type="ECO:0000256" key="7">
    <source>
        <dbReference type="ARBA" id="ARBA00023315"/>
    </source>
</evidence>
<evidence type="ECO:0000256" key="4">
    <source>
        <dbReference type="ARBA" id="ARBA00012707"/>
    </source>
</evidence>
<dbReference type="NCBIfam" id="TIGR00651">
    <property type="entry name" value="pta"/>
    <property type="match status" value="1"/>
</dbReference>
<keyword evidence="6 10" id="KW-0808">Transferase</keyword>
<dbReference type="InterPro" id="IPR002505">
    <property type="entry name" value="PTA_PTB"/>
</dbReference>
<dbReference type="OrthoDB" id="9808984at2"/>
<dbReference type="Gene3D" id="3.40.50.10750">
    <property type="entry name" value="Isocitrate/Isopropylmalate dehydrogenase-like"/>
    <property type="match status" value="1"/>
</dbReference>
<evidence type="ECO:0000256" key="3">
    <source>
        <dbReference type="ARBA" id="ARBA00005656"/>
    </source>
</evidence>
<comment type="pathway">
    <text evidence="2">Metabolic intermediate biosynthesis; acetyl-CoA biosynthesis; acetyl-CoA from acetate: step 2/2.</text>
</comment>
<name>A0A1E5E271_9VIBR</name>
<gene>
    <name evidence="10" type="ORF">A1QC_01180</name>
</gene>
<dbReference type="GO" id="GO:0008959">
    <property type="term" value="F:phosphate acetyltransferase activity"/>
    <property type="evidence" value="ECO:0007669"/>
    <property type="project" value="UniProtKB-EC"/>
</dbReference>
<dbReference type="EC" id="2.3.1.8" evidence="4"/>
<protein>
    <recommendedName>
        <fullName evidence="5">Phosphate acetyltransferase</fullName>
        <ecNumber evidence="4">2.3.1.8</ecNumber>
    </recommendedName>
    <alternativeName>
        <fullName evidence="8">Phosphotransacetylase</fullName>
    </alternativeName>
</protein>
<dbReference type="eggNOG" id="COG0280">
    <property type="taxonomic scope" value="Bacteria"/>
</dbReference>
<organism evidence="10 11">
    <name type="scientific">Vibrio rumoiensis 1S-45</name>
    <dbReference type="NCBI Taxonomy" id="1188252"/>
    <lineage>
        <taxon>Bacteria</taxon>
        <taxon>Pseudomonadati</taxon>
        <taxon>Pseudomonadota</taxon>
        <taxon>Gammaproteobacteria</taxon>
        <taxon>Vibrionales</taxon>
        <taxon>Vibrionaceae</taxon>
        <taxon>Vibrio</taxon>
    </lineage>
</organism>
<dbReference type="Proteomes" id="UP000094070">
    <property type="component" value="Unassembled WGS sequence"/>
</dbReference>
<comment type="catalytic activity">
    <reaction evidence="1">
        <text>acetyl-CoA + phosphate = acetyl phosphate + CoA</text>
        <dbReference type="Rhea" id="RHEA:19521"/>
        <dbReference type="ChEBI" id="CHEBI:22191"/>
        <dbReference type="ChEBI" id="CHEBI:43474"/>
        <dbReference type="ChEBI" id="CHEBI:57287"/>
        <dbReference type="ChEBI" id="CHEBI:57288"/>
        <dbReference type="EC" id="2.3.1.8"/>
    </reaction>
</comment>
<dbReference type="AlphaFoldDB" id="A0A1E5E271"/>
<dbReference type="Pfam" id="PF01515">
    <property type="entry name" value="PTA_PTB"/>
    <property type="match status" value="1"/>
</dbReference>
<evidence type="ECO:0000256" key="6">
    <source>
        <dbReference type="ARBA" id="ARBA00022679"/>
    </source>
</evidence>
<reference evidence="10 11" key="1">
    <citation type="journal article" date="2012" name="Science">
        <title>Ecological populations of bacteria act as socially cohesive units of antibiotic production and resistance.</title>
        <authorList>
            <person name="Cordero O.X."/>
            <person name="Wildschutte H."/>
            <person name="Kirkup B."/>
            <person name="Proehl S."/>
            <person name="Ngo L."/>
            <person name="Hussain F."/>
            <person name="Le Roux F."/>
            <person name="Mincer T."/>
            <person name="Polz M.F."/>
        </authorList>
    </citation>
    <scope>NUCLEOTIDE SEQUENCE [LARGE SCALE GENOMIC DNA]</scope>
    <source>
        <strain evidence="10 11">1S-45</strain>
    </source>
</reference>
<evidence type="ECO:0000256" key="1">
    <source>
        <dbReference type="ARBA" id="ARBA00000705"/>
    </source>
</evidence>
<evidence type="ECO:0000259" key="9">
    <source>
        <dbReference type="Pfam" id="PF01515"/>
    </source>
</evidence>
<evidence type="ECO:0000256" key="2">
    <source>
        <dbReference type="ARBA" id="ARBA00004989"/>
    </source>
</evidence>
<dbReference type="InterPro" id="IPR050500">
    <property type="entry name" value="Phos_Acetyltrans/Butyryltrans"/>
</dbReference>
<evidence type="ECO:0000256" key="8">
    <source>
        <dbReference type="ARBA" id="ARBA00031108"/>
    </source>
</evidence>